<evidence type="ECO:0000256" key="1">
    <source>
        <dbReference type="SAM" id="MobiDB-lite"/>
    </source>
</evidence>
<organism evidence="2 3">
    <name type="scientific">Halarchaeum acidiphilum MH1-52-1</name>
    <dbReference type="NCBI Taxonomy" id="1261545"/>
    <lineage>
        <taxon>Archaea</taxon>
        <taxon>Methanobacteriati</taxon>
        <taxon>Methanobacteriota</taxon>
        <taxon>Stenosarchaea group</taxon>
        <taxon>Halobacteria</taxon>
        <taxon>Halobacteriales</taxon>
        <taxon>Halobacteriaceae</taxon>
    </lineage>
</organism>
<protein>
    <submittedName>
        <fullName evidence="2">Uncharacterized protein</fullName>
    </submittedName>
</protein>
<comment type="caution">
    <text evidence="2">The sequence shown here is derived from an EMBL/GenBank/DDBJ whole genome shotgun (WGS) entry which is preliminary data.</text>
</comment>
<name>U3ABR7_9EURY</name>
<reference evidence="2 3" key="1">
    <citation type="submission" date="2013-09" db="EMBL/GenBank/DDBJ databases">
        <title>Whole genome sequencing of Halarchaeum acidiphilum strain MH1-52-1.</title>
        <authorList>
            <person name="Shimane Y."/>
            <person name="Minegishi H."/>
            <person name="Nishi S."/>
            <person name="Echigo A."/>
            <person name="Shuto A."/>
            <person name="Konishi M."/>
            <person name="Ito T."/>
            <person name="Ohkuma M."/>
            <person name="Ohta Y."/>
            <person name="Nagano Y."/>
            <person name="Tsubouchi T."/>
            <person name="Mori K."/>
            <person name="Usui K."/>
            <person name="Kamekura M."/>
            <person name="Usami R."/>
            <person name="Takaki Y."/>
            <person name="Hatada Y."/>
        </authorList>
    </citation>
    <scope>NUCLEOTIDE SEQUENCE [LARGE SCALE GENOMIC DNA]</scope>
    <source>
        <strain evidence="2 3">JCM 16109</strain>
    </source>
</reference>
<dbReference type="EMBL" id="BATA01000017">
    <property type="protein sequence ID" value="GAD52223.1"/>
    <property type="molecule type" value="Genomic_DNA"/>
</dbReference>
<evidence type="ECO:0000313" key="3">
    <source>
        <dbReference type="Proteomes" id="UP000016986"/>
    </source>
</evidence>
<dbReference type="AlphaFoldDB" id="U3ABR7"/>
<feature type="region of interest" description="Disordered" evidence="1">
    <location>
        <begin position="1"/>
        <end position="37"/>
    </location>
</feature>
<gene>
    <name evidence="2" type="ORF">MBEHAL_0983</name>
</gene>
<proteinExistence type="predicted"/>
<accession>U3ABR7</accession>
<sequence>MDREIASRSLTRTLFRPPRQASANADRAVPRPNRGGTRDVALLVDDVATSIARHL</sequence>
<keyword evidence="3" id="KW-1185">Reference proteome</keyword>
<dbReference type="Proteomes" id="UP000016986">
    <property type="component" value="Unassembled WGS sequence"/>
</dbReference>
<evidence type="ECO:0000313" key="2">
    <source>
        <dbReference type="EMBL" id="GAD52223.1"/>
    </source>
</evidence>